<feature type="compositionally biased region" description="Acidic residues" evidence="1">
    <location>
        <begin position="328"/>
        <end position="337"/>
    </location>
</feature>
<dbReference type="STRING" id="181874.A0A409W841"/>
<evidence type="ECO:0000256" key="1">
    <source>
        <dbReference type="SAM" id="MobiDB-lite"/>
    </source>
</evidence>
<dbReference type="InterPro" id="IPR027417">
    <property type="entry name" value="P-loop_NTPase"/>
</dbReference>
<reference evidence="2 3" key="1">
    <citation type="journal article" date="2018" name="Evol. Lett.">
        <title>Horizontal gene cluster transfer increased hallucinogenic mushroom diversity.</title>
        <authorList>
            <person name="Reynolds H.T."/>
            <person name="Vijayakumar V."/>
            <person name="Gluck-Thaler E."/>
            <person name="Korotkin H.B."/>
            <person name="Matheny P.B."/>
            <person name="Slot J.C."/>
        </authorList>
    </citation>
    <scope>NUCLEOTIDE SEQUENCE [LARGE SCALE GENOMIC DNA]</scope>
    <source>
        <strain evidence="2 3">2629</strain>
    </source>
</reference>
<dbReference type="CDD" id="cd00882">
    <property type="entry name" value="Ras_like_GTPase"/>
    <property type="match status" value="1"/>
</dbReference>
<dbReference type="OrthoDB" id="2669721at2759"/>
<feature type="compositionally biased region" description="Basic and acidic residues" evidence="1">
    <location>
        <begin position="300"/>
        <end position="323"/>
    </location>
</feature>
<feature type="compositionally biased region" description="Polar residues" evidence="1">
    <location>
        <begin position="290"/>
        <end position="299"/>
    </location>
</feature>
<evidence type="ECO:0008006" key="4">
    <source>
        <dbReference type="Google" id="ProtNLM"/>
    </source>
</evidence>
<feature type="region of interest" description="Disordered" evidence="1">
    <location>
        <begin position="265"/>
        <end position="337"/>
    </location>
</feature>
<dbReference type="EMBL" id="NHTK01005735">
    <property type="protein sequence ID" value="PPQ74676.1"/>
    <property type="molecule type" value="Genomic_DNA"/>
</dbReference>
<protein>
    <recommendedName>
        <fullName evidence="4">G domain-containing protein</fullName>
    </recommendedName>
</protein>
<comment type="caution">
    <text evidence="2">The sequence shown here is derived from an EMBL/GenBank/DDBJ whole genome shotgun (WGS) entry which is preliminary data.</text>
</comment>
<name>A0A409W841_9AGAR</name>
<feature type="compositionally biased region" description="Low complexity" evidence="1">
    <location>
        <begin position="366"/>
        <end position="389"/>
    </location>
</feature>
<organism evidence="2 3">
    <name type="scientific">Panaeolus cyanescens</name>
    <dbReference type="NCBI Taxonomy" id="181874"/>
    <lineage>
        <taxon>Eukaryota</taxon>
        <taxon>Fungi</taxon>
        <taxon>Dikarya</taxon>
        <taxon>Basidiomycota</taxon>
        <taxon>Agaricomycotina</taxon>
        <taxon>Agaricomycetes</taxon>
        <taxon>Agaricomycetidae</taxon>
        <taxon>Agaricales</taxon>
        <taxon>Agaricineae</taxon>
        <taxon>Galeropsidaceae</taxon>
        <taxon>Panaeolus</taxon>
    </lineage>
</organism>
<feature type="compositionally biased region" description="Polar residues" evidence="1">
    <location>
        <begin position="265"/>
        <end position="282"/>
    </location>
</feature>
<dbReference type="Proteomes" id="UP000284842">
    <property type="component" value="Unassembled WGS sequence"/>
</dbReference>
<sequence length="856" mass="95542">MSPPRHRNHNNHIRAPPQCTPSRITIDHIIQTSYYRRVRTTTSKQVEHIIQGLSIVLEDQGRLNKSQFIEALAGPENKLGISGGTLESVTQEVQAYKVVNARYDWRHGPPRPVFLVDTPGFLDVNLSGMEILYKGNKWETENGFDRRSGRQNNIKEGTRLVKFQNTNASALKILTETSDDGYVYEPLFSFYETWSDETYCTDLLTPALEEFCRGANVDPKTARAHANKQTQAAQHNIEAQGAPQGFASHTHPFSQWYLQHTGHASSVQHVGSAQNNHDQNTAVDDDSDDSMQTYQSSSEKNADSEDTTKKQVDQDESNNDHVQIDATGADESDSDTSLEYVDDPLLAQNAGAAPRANNNMHINNPSNTSHSSSSDPSSSPSSSLYSSHGSDSESVESSLDPAHLADSEDELDEEARNIMEAEQRYSNINHIRMVQQYIERIESATLDNGKLPDFVIEALRNPQNHVVNMEDEDAQLSINLYLACFNSSEATYALVSDAIQARFPECSILSYKAVKQRIASMTGVISVQDDMCIKGCLAFTGPFEDLEHCSSCGEARYFEAAPGQKRVARKTMSTVPLGPQLQAIRQSPLGSEAMQYREQKVQEVYDHLDRITAAGTAKSDVVYDDIFTGSQFLELHEKLEMTEDDTTVMFSLDGAQLYRDKESDTWIAIWIATDYNPVTRYRSKRVLPALVIPGPHKPQNLESFLFRSFHHLSALQRENNGKGMKMFDATSQRIIESRIILLFATADAIGLPELDGRVGHHGAQGCRLGCPMKGRHKPGSGHYFAAHLQPNNYTVHDCNHPDFNFRQVSQLRINPDVYKENIGKITSAQTQGEYEDARKLTGLSKPTLLSGLRAVY</sequence>
<accession>A0A409W841</accession>
<dbReference type="AlphaFoldDB" id="A0A409W841"/>
<gene>
    <name evidence="2" type="ORF">CVT24_003783</name>
</gene>
<proteinExistence type="predicted"/>
<dbReference type="Gene3D" id="3.40.50.300">
    <property type="entry name" value="P-loop containing nucleotide triphosphate hydrolases"/>
    <property type="match status" value="1"/>
</dbReference>
<evidence type="ECO:0000313" key="2">
    <source>
        <dbReference type="EMBL" id="PPQ74676.1"/>
    </source>
</evidence>
<feature type="region of interest" description="Disordered" evidence="1">
    <location>
        <begin position="355"/>
        <end position="411"/>
    </location>
</feature>
<feature type="compositionally biased region" description="Polar residues" evidence="1">
    <location>
        <begin position="356"/>
        <end position="365"/>
    </location>
</feature>
<evidence type="ECO:0000313" key="3">
    <source>
        <dbReference type="Proteomes" id="UP000284842"/>
    </source>
</evidence>
<keyword evidence="3" id="KW-1185">Reference proteome</keyword>
<dbReference type="InParanoid" id="A0A409W841"/>